<name>A0ABR9H7E4_9BACT</name>
<dbReference type="Gene3D" id="3.30.70.270">
    <property type="match status" value="1"/>
</dbReference>
<dbReference type="EMBL" id="JADBGG010000030">
    <property type="protein sequence ID" value="MBE1426637.1"/>
    <property type="molecule type" value="Genomic_DNA"/>
</dbReference>
<reference evidence="4 5" key="1">
    <citation type="submission" date="2020-10" db="EMBL/GenBank/DDBJ databases">
        <title>Genomic Encyclopedia of Type Strains, Phase IV (KMG-IV): sequencing the most valuable type-strain genomes for metagenomic binning, comparative biology and taxonomic classification.</title>
        <authorList>
            <person name="Goeker M."/>
        </authorList>
    </citation>
    <scope>NUCLEOTIDE SEQUENCE [LARGE SCALE GENOMIC DNA]</scope>
    <source>
        <strain evidence="4 5">DSM 4194</strain>
    </source>
</reference>
<feature type="domain" description="Cas10/Cmr2 second palm" evidence="3">
    <location>
        <begin position="194"/>
        <end position="359"/>
    </location>
</feature>
<evidence type="ECO:0000313" key="5">
    <source>
        <dbReference type="Proteomes" id="UP000639010"/>
    </source>
</evidence>
<dbReference type="InterPro" id="IPR043128">
    <property type="entry name" value="Rev_trsase/Diguanyl_cyclase"/>
</dbReference>
<keyword evidence="2" id="KW-0051">Antiviral defense</keyword>
<gene>
    <name evidence="4" type="ORF">H4684_003303</name>
</gene>
<organism evidence="4 5">
    <name type="scientific">Desulfomicrobium macestii</name>
    <dbReference type="NCBI Taxonomy" id="90731"/>
    <lineage>
        <taxon>Bacteria</taxon>
        <taxon>Pseudomonadati</taxon>
        <taxon>Thermodesulfobacteriota</taxon>
        <taxon>Desulfovibrionia</taxon>
        <taxon>Desulfovibrionales</taxon>
        <taxon>Desulfomicrobiaceae</taxon>
        <taxon>Desulfomicrobium</taxon>
    </lineage>
</organism>
<dbReference type="InterPro" id="IPR054767">
    <property type="entry name" value="Cas10-Cmr2_palm2"/>
</dbReference>
<sequence length="508" mass="57397">MQRYLCYDVKGIQSFIFKIPKLKYIIGGSALIDRFDKITMPGFHNANTQLIFAGGGKGTFLCKDEQILNDLKSKIIAKAHGIGLDIRFGENEDFSQASQHADEIFSFVPVMNNGRPCPISGLYPVSDDRPHPVLNKRLYERGEKIYRHFENKLLKDILLPGIPNENLEFFHNVDDDDGLDGLAGAKALGNRNRWAIISMDGNDMGMQFRHQVSKDNPKRLSTQELQRWIREMSYALDLCTCKAATAAIQRVVSEWADSDQGKETVKTGKDVVLPVRPLLVGGDDIVVLCHCSYAMTFVKEAMRIFELTSAESPHLWPATNGRLTITAGVLYAPVSLPLHTAIPYSETLLASAKTRGRKKGIKNEASPACIDWEQITDTLVDSPAAKRQRELLFEDEELDRIVKLTCRPCTMDEYHDIESVARKYERVPTTVRHKILPALSKPYAERLAFYAECKKNHGDTIFKDLKEFDARKPGNSWFLSPDKKEQSTNIIDALMLLEEEGRMQKETV</sequence>
<proteinExistence type="predicted"/>
<dbReference type="Pfam" id="PF22335">
    <property type="entry name" value="Cas10-Cmr2_palm2"/>
    <property type="match status" value="1"/>
</dbReference>
<evidence type="ECO:0000313" key="4">
    <source>
        <dbReference type="EMBL" id="MBE1426637.1"/>
    </source>
</evidence>
<evidence type="ECO:0000259" key="3">
    <source>
        <dbReference type="Pfam" id="PF22335"/>
    </source>
</evidence>
<evidence type="ECO:0000256" key="2">
    <source>
        <dbReference type="ARBA" id="ARBA00023118"/>
    </source>
</evidence>
<evidence type="ECO:0000256" key="1">
    <source>
        <dbReference type="ARBA" id="ARBA00022741"/>
    </source>
</evidence>
<dbReference type="Proteomes" id="UP000639010">
    <property type="component" value="Unassembled WGS sequence"/>
</dbReference>
<keyword evidence="1" id="KW-0547">Nucleotide-binding</keyword>
<accession>A0ABR9H7E4</accession>
<protein>
    <recommendedName>
        <fullName evidence="3">Cas10/Cmr2 second palm domain-containing protein</fullName>
    </recommendedName>
</protein>
<keyword evidence="5" id="KW-1185">Reference proteome</keyword>
<comment type="caution">
    <text evidence="4">The sequence shown here is derived from an EMBL/GenBank/DDBJ whole genome shotgun (WGS) entry which is preliminary data.</text>
</comment>
<dbReference type="RefSeq" id="WP_192624564.1">
    <property type="nucleotide sequence ID" value="NZ_JADBGG010000030.1"/>
</dbReference>